<organism evidence="1 2">
    <name type="scientific">Naganishia vaughanmartiniae</name>
    <dbReference type="NCBI Taxonomy" id="1424756"/>
    <lineage>
        <taxon>Eukaryota</taxon>
        <taxon>Fungi</taxon>
        <taxon>Dikarya</taxon>
        <taxon>Basidiomycota</taxon>
        <taxon>Agaricomycotina</taxon>
        <taxon>Tremellomycetes</taxon>
        <taxon>Filobasidiales</taxon>
        <taxon>Filobasidiaceae</taxon>
        <taxon>Naganishia</taxon>
    </lineage>
</organism>
<accession>A0ACC2X2U5</accession>
<dbReference type="EMBL" id="JASBWU010000011">
    <property type="protein sequence ID" value="KAJ9118343.1"/>
    <property type="molecule type" value="Genomic_DNA"/>
</dbReference>
<sequence length="276" mass="31324">MEVTDRTAPAMRLKKPPEEHLLRPPEEVTKSSTASKHKYHIKQPGAAVDDRLKPSLSVFGDRPEASRNNASMPETGYSGAADREHRSEEKHRPELQHHSSSHHHQQPKRHGRTGKHKHHPHHVADPDTAPERIIEALFNPKPSDVWTPFTYVVDSGFPSSDSRTERPSGVETATPQRERRKSERQTNIHKLGVPGSPLTASTTMTTDSDSDISRTSGGTDHELRERERRRRSALRRKGKPISKTRQPVGEIQRSFFKRLGTQHTEHHMAERTQTRG</sequence>
<evidence type="ECO:0000313" key="2">
    <source>
        <dbReference type="Proteomes" id="UP001243375"/>
    </source>
</evidence>
<proteinExistence type="predicted"/>
<reference evidence="1" key="1">
    <citation type="submission" date="2023-04" db="EMBL/GenBank/DDBJ databases">
        <title>Draft Genome sequencing of Naganishia species isolated from polar environments using Oxford Nanopore Technology.</title>
        <authorList>
            <person name="Leo P."/>
            <person name="Venkateswaran K."/>
        </authorList>
    </citation>
    <scope>NUCLEOTIDE SEQUENCE</scope>
    <source>
        <strain evidence="1">MNA-CCFEE 5425</strain>
    </source>
</reference>
<protein>
    <submittedName>
        <fullName evidence="1">Uncharacterized protein</fullName>
    </submittedName>
</protein>
<gene>
    <name evidence="1" type="ORF">QFC22_004259</name>
</gene>
<evidence type="ECO:0000313" key="1">
    <source>
        <dbReference type="EMBL" id="KAJ9118343.1"/>
    </source>
</evidence>
<dbReference type="Proteomes" id="UP001243375">
    <property type="component" value="Unassembled WGS sequence"/>
</dbReference>
<keyword evidence="2" id="KW-1185">Reference proteome</keyword>
<comment type="caution">
    <text evidence="1">The sequence shown here is derived from an EMBL/GenBank/DDBJ whole genome shotgun (WGS) entry which is preliminary data.</text>
</comment>
<name>A0ACC2X2U5_9TREE</name>